<dbReference type="PANTHER" id="PTHR12175:SF5">
    <property type="entry name" value="OS03G0795500 PROTEIN"/>
    <property type="match status" value="1"/>
</dbReference>
<keyword evidence="4" id="KW-1185">Reference proteome</keyword>
<protein>
    <submittedName>
        <fullName evidence="3">PITH domain-containing protein</fullName>
    </submittedName>
</protein>
<sequence length="169" mass="18377">MASRDLIDFINFQAVELLNARDPTSAANNALKQGYREDAGLVMESDADEQLLINLEFNTKVKLMGIVLKGPADSGPRTVKLFANRSHMGFSDCQGSVPPAQELQLTAAQVSAGETIPLKLVKFAFVQSISIFIEDNQEGTETTKVSKIAFVGQSGDTFDVSQIKKVEDH</sequence>
<comment type="caution">
    <text evidence="3">The sequence shown here is derived from an EMBL/GenBank/DDBJ whole genome shotgun (WGS) entry which is preliminary data.</text>
</comment>
<proteinExistence type="inferred from homology"/>
<comment type="similarity">
    <text evidence="1">Belongs to the PITHD1 family.</text>
</comment>
<evidence type="ECO:0000313" key="3">
    <source>
        <dbReference type="EMBL" id="GFH28988.1"/>
    </source>
</evidence>
<dbReference type="Pfam" id="PF06201">
    <property type="entry name" value="PITH"/>
    <property type="match status" value="1"/>
</dbReference>
<dbReference type="GO" id="GO:0005737">
    <property type="term" value="C:cytoplasm"/>
    <property type="evidence" value="ECO:0007669"/>
    <property type="project" value="UniProtKB-ARBA"/>
</dbReference>
<dbReference type="InterPro" id="IPR045099">
    <property type="entry name" value="PITH1-like"/>
</dbReference>
<dbReference type="InterPro" id="IPR008979">
    <property type="entry name" value="Galactose-bd-like_sf"/>
</dbReference>
<evidence type="ECO:0000313" key="4">
    <source>
        <dbReference type="Proteomes" id="UP000485058"/>
    </source>
</evidence>
<accession>A0A6A0A8U4</accession>
<dbReference type="SUPFAM" id="SSF49785">
    <property type="entry name" value="Galactose-binding domain-like"/>
    <property type="match status" value="1"/>
</dbReference>
<name>A0A6A0A8U4_HAELA</name>
<dbReference type="EMBL" id="BLLF01004130">
    <property type="protein sequence ID" value="GFH28988.1"/>
    <property type="molecule type" value="Genomic_DNA"/>
</dbReference>
<dbReference type="PANTHER" id="PTHR12175">
    <property type="entry name" value="AD039 HT014 THIOREDOXIN FAMILY TRP26"/>
    <property type="match status" value="1"/>
</dbReference>
<reference evidence="3 4" key="1">
    <citation type="submission" date="2020-02" db="EMBL/GenBank/DDBJ databases">
        <title>Draft genome sequence of Haematococcus lacustris strain NIES-144.</title>
        <authorList>
            <person name="Morimoto D."/>
            <person name="Nakagawa S."/>
            <person name="Yoshida T."/>
            <person name="Sawayama S."/>
        </authorList>
    </citation>
    <scope>NUCLEOTIDE SEQUENCE [LARGE SCALE GENOMIC DNA]</scope>
    <source>
        <strain evidence="3 4">NIES-144</strain>
    </source>
</reference>
<feature type="domain" description="PITH" evidence="2">
    <location>
        <begin position="1"/>
        <end position="169"/>
    </location>
</feature>
<dbReference type="InterPro" id="IPR010400">
    <property type="entry name" value="PITH_dom"/>
</dbReference>
<dbReference type="Proteomes" id="UP000485058">
    <property type="component" value="Unassembled WGS sequence"/>
</dbReference>
<dbReference type="Gene3D" id="2.60.120.470">
    <property type="entry name" value="PITH domain"/>
    <property type="match status" value="1"/>
</dbReference>
<evidence type="ECO:0000256" key="1">
    <source>
        <dbReference type="ARBA" id="ARBA00025788"/>
    </source>
</evidence>
<dbReference type="AlphaFoldDB" id="A0A6A0A8U4"/>
<evidence type="ECO:0000259" key="2">
    <source>
        <dbReference type="PROSITE" id="PS51532"/>
    </source>
</evidence>
<gene>
    <name evidence="3" type="ORF">HaLaN_27569</name>
</gene>
<organism evidence="3 4">
    <name type="scientific">Haematococcus lacustris</name>
    <name type="common">Green alga</name>
    <name type="synonym">Haematococcus pluvialis</name>
    <dbReference type="NCBI Taxonomy" id="44745"/>
    <lineage>
        <taxon>Eukaryota</taxon>
        <taxon>Viridiplantae</taxon>
        <taxon>Chlorophyta</taxon>
        <taxon>core chlorophytes</taxon>
        <taxon>Chlorophyceae</taxon>
        <taxon>CS clade</taxon>
        <taxon>Chlamydomonadales</taxon>
        <taxon>Haematococcaceae</taxon>
        <taxon>Haematococcus</taxon>
    </lineage>
</organism>
<dbReference type="PROSITE" id="PS51532">
    <property type="entry name" value="PITH"/>
    <property type="match status" value="1"/>
</dbReference>
<dbReference type="InterPro" id="IPR037047">
    <property type="entry name" value="PITH_dom_sf"/>
</dbReference>